<feature type="compositionally biased region" description="Basic and acidic residues" evidence="5">
    <location>
        <begin position="10"/>
        <end position="27"/>
    </location>
</feature>
<dbReference type="SMART" id="SM00744">
    <property type="entry name" value="RINGv"/>
    <property type="match status" value="1"/>
</dbReference>
<evidence type="ECO:0000313" key="9">
    <source>
        <dbReference type="EMBL" id="ODO04822.1"/>
    </source>
</evidence>
<feature type="transmembrane region" description="Helical" evidence="6">
    <location>
        <begin position="222"/>
        <end position="250"/>
    </location>
</feature>
<protein>
    <submittedName>
        <fullName evidence="9">Uncharacterized protein</fullName>
    </submittedName>
</protein>
<evidence type="ECO:0000256" key="1">
    <source>
        <dbReference type="ARBA" id="ARBA00022723"/>
    </source>
</evidence>
<dbReference type="PANTHER" id="PTHR46347">
    <property type="entry name" value="RING/FYVE/PHD ZINC FINGER SUPERFAMILY PROTEIN"/>
    <property type="match status" value="1"/>
</dbReference>
<dbReference type="PROSITE" id="PS50089">
    <property type="entry name" value="ZF_RING_2"/>
    <property type="match status" value="1"/>
</dbReference>
<dbReference type="Pfam" id="PF12906">
    <property type="entry name" value="RINGv"/>
    <property type="match status" value="1"/>
</dbReference>
<dbReference type="InterPro" id="IPR011016">
    <property type="entry name" value="Znf_RING-CH"/>
</dbReference>
<evidence type="ECO:0000259" key="7">
    <source>
        <dbReference type="PROSITE" id="PS50089"/>
    </source>
</evidence>
<dbReference type="SUPFAM" id="SSF57850">
    <property type="entry name" value="RING/U-box"/>
    <property type="match status" value="1"/>
</dbReference>
<evidence type="ECO:0000259" key="8">
    <source>
        <dbReference type="PROSITE" id="PS51292"/>
    </source>
</evidence>
<evidence type="ECO:0000313" key="10">
    <source>
        <dbReference type="Proteomes" id="UP000095149"/>
    </source>
</evidence>
<reference evidence="9 10" key="1">
    <citation type="submission" date="2016-06" db="EMBL/GenBank/DDBJ databases">
        <title>Evolution of pathogenesis and genome organization in the Tremellales.</title>
        <authorList>
            <person name="Cuomo C."/>
            <person name="Litvintseva A."/>
            <person name="Heitman J."/>
            <person name="Chen Y."/>
            <person name="Sun S."/>
            <person name="Springer D."/>
            <person name="Dromer F."/>
            <person name="Young S."/>
            <person name="Zeng Q."/>
            <person name="Chapman S."/>
            <person name="Gujja S."/>
            <person name="Saif S."/>
            <person name="Birren B."/>
        </authorList>
    </citation>
    <scope>NUCLEOTIDE SEQUENCE [LARGE SCALE GENOMIC DNA]</scope>
    <source>
        <strain evidence="9 10">CBS 6273</strain>
    </source>
</reference>
<evidence type="ECO:0000256" key="4">
    <source>
        <dbReference type="PROSITE-ProRule" id="PRU00175"/>
    </source>
</evidence>
<keyword evidence="6" id="KW-0472">Membrane</keyword>
<dbReference type="InterPro" id="IPR001841">
    <property type="entry name" value="Znf_RING"/>
</dbReference>
<keyword evidence="6" id="KW-1133">Transmembrane helix</keyword>
<name>A0A1E3JY41_9TREE</name>
<organism evidence="9 10">
    <name type="scientific">Cryptococcus amylolentus CBS 6273</name>
    <dbReference type="NCBI Taxonomy" id="1296118"/>
    <lineage>
        <taxon>Eukaryota</taxon>
        <taxon>Fungi</taxon>
        <taxon>Dikarya</taxon>
        <taxon>Basidiomycota</taxon>
        <taxon>Agaricomycotina</taxon>
        <taxon>Tremellomycetes</taxon>
        <taxon>Tremellales</taxon>
        <taxon>Cryptococcaceae</taxon>
        <taxon>Cryptococcus</taxon>
    </lineage>
</organism>
<gene>
    <name evidence="9" type="ORF">I350_05432</name>
</gene>
<keyword evidence="1" id="KW-0479">Metal-binding</keyword>
<feature type="transmembrane region" description="Helical" evidence="6">
    <location>
        <begin position="117"/>
        <end position="141"/>
    </location>
</feature>
<dbReference type="InterPro" id="IPR013083">
    <property type="entry name" value="Znf_RING/FYVE/PHD"/>
</dbReference>
<evidence type="ECO:0000256" key="3">
    <source>
        <dbReference type="ARBA" id="ARBA00022833"/>
    </source>
</evidence>
<feature type="region of interest" description="Disordered" evidence="5">
    <location>
        <begin position="1"/>
        <end position="44"/>
    </location>
</feature>
<feature type="transmembrane region" description="Helical" evidence="6">
    <location>
        <begin position="178"/>
        <end position="201"/>
    </location>
</feature>
<keyword evidence="2 4" id="KW-0863">Zinc-finger</keyword>
<comment type="caution">
    <text evidence="9">The sequence shown here is derived from an EMBL/GenBank/DDBJ whole genome shotgun (WGS) entry which is preliminary data.</text>
</comment>
<feature type="domain" description="RING-CH-type" evidence="8">
    <location>
        <begin position="36"/>
        <end position="104"/>
    </location>
</feature>
<dbReference type="Gene3D" id="3.30.40.10">
    <property type="entry name" value="Zinc/RING finger domain, C3HC4 (zinc finger)"/>
    <property type="match status" value="1"/>
</dbReference>
<dbReference type="CDD" id="cd16495">
    <property type="entry name" value="RING_CH-C4HC3_MARCH"/>
    <property type="match status" value="1"/>
</dbReference>
<keyword evidence="3" id="KW-0862">Zinc</keyword>
<dbReference type="OrthoDB" id="264354at2759"/>
<accession>A0A1E3JY41</accession>
<keyword evidence="6" id="KW-0812">Transmembrane</keyword>
<sequence length="393" mass="43429">MDTAPSHRHQHEEADKGHVDDYLRHSPGESPAESSPPPQDERQCRICFSGPEEEESMGKLISPCLCSGSMRFVHVECINAWRGTGTNAATYMECPQCHFRYRIQRTQISGLATSKPVLILSTLSLFSLLTLSLGSTFHFILAHSSTLSRTFLSPSPGSLRLGGPMDLFDDGFMDQGNVVIIGSGGGTLVWDVLVAAIQTFASIADKLGNYHSVLVTRLPGPLATLVLGIAIRSLLGIALLGSMSFLSLSISMSLFGPLQLANALRGGFLGSWGRRRLARGGRGGDGIGTALVVALVAIGTLNTLRQVYRRVGRLATRLLKYVESQILEVNPDEEREGERRRMARREKWFRQWLVERRWGTVHGWKEAGYRGWITARGWWDDIWEDVAVDAHDE</sequence>
<feature type="transmembrane region" description="Helical" evidence="6">
    <location>
        <begin position="286"/>
        <end position="304"/>
    </location>
</feature>
<dbReference type="PANTHER" id="PTHR46347:SF1">
    <property type="entry name" value="RING_FYVE_PHD ZINC FINGER SUPERFAMILY PROTEIN"/>
    <property type="match status" value="1"/>
</dbReference>
<feature type="domain" description="RING-type" evidence="7">
    <location>
        <begin position="44"/>
        <end position="98"/>
    </location>
</feature>
<dbReference type="EMBL" id="MEKH01000008">
    <property type="protein sequence ID" value="ODO04822.1"/>
    <property type="molecule type" value="Genomic_DNA"/>
</dbReference>
<evidence type="ECO:0000256" key="6">
    <source>
        <dbReference type="SAM" id="Phobius"/>
    </source>
</evidence>
<dbReference type="AlphaFoldDB" id="A0A1E3JY41"/>
<evidence type="ECO:0000256" key="5">
    <source>
        <dbReference type="SAM" id="MobiDB-lite"/>
    </source>
</evidence>
<dbReference type="PROSITE" id="PS51292">
    <property type="entry name" value="ZF_RING_CH"/>
    <property type="match status" value="1"/>
</dbReference>
<dbReference type="Proteomes" id="UP000095149">
    <property type="component" value="Unassembled WGS sequence"/>
</dbReference>
<evidence type="ECO:0000256" key="2">
    <source>
        <dbReference type="ARBA" id="ARBA00022771"/>
    </source>
</evidence>
<dbReference type="GO" id="GO:0008270">
    <property type="term" value="F:zinc ion binding"/>
    <property type="evidence" value="ECO:0007669"/>
    <property type="project" value="UniProtKB-KW"/>
</dbReference>
<proteinExistence type="predicted"/>